<dbReference type="PANTHER" id="PTHR15462:SF8">
    <property type="entry name" value="SERINE PROTEASE"/>
    <property type="match status" value="1"/>
</dbReference>
<dbReference type="GO" id="GO:0004252">
    <property type="term" value="F:serine-type endopeptidase activity"/>
    <property type="evidence" value="ECO:0007669"/>
    <property type="project" value="InterPro"/>
</dbReference>
<dbReference type="PANTHER" id="PTHR15462">
    <property type="entry name" value="SERINE PROTEASE"/>
    <property type="match status" value="1"/>
</dbReference>
<keyword evidence="5" id="KW-1185">Reference proteome</keyword>
<dbReference type="Proteomes" id="UP000775872">
    <property type="component" value="Unassembled WGS sequence"/>
</dbReference>
<accession>A0A9N9ZBE3</accession>
<evidence type="ECO:0000256" key="1">
    <source>
        <dbReference type="ARBA" id="ARBA00022729"/>
    </source>
</evidence>
<dbReference type="SUPFAM" id="SSF50494">
    <property type="entry name" value="Trypsin-like serine proteases"/>
    <property type="match status" value="1"/>
</dbReference>
<organism evidence="4 5">
    <name type="scientific">Clonostachys solani</name>
    <dbReference type="NCBI Taxonomy" id="160281"/>
    <lineage>
        <taxon>Eukaryota</taxon>
        <taxon>Fungi</taxon>
        <taxon>Dikarya</taxon>
        <taxon>Ascomycota</taxon>
        <taxon>Pezizomycotina</taxon>
        <taxon>Sordariomycetes</taxon>
        <taxon>Hypocreomycetidae</taxon>
        <taxon>Hypocreales</taxon>
        <taxon>Bionectriaceae</taxon>
        <taxon>Clonostachys</taxon>
    </lineage>
</organism>
<dbReference type="InterPro" id="IPR001254">
    <property type="entry name" value="Trypsin_dom"/>
</dbReference>
<feature type="domain" description="Peptidase S1" evidence="3">
    <location>
        <begin position="70"/>
        <end position="300"/>
    </location>
</feature>
<feature type="chain" id="PRO_5040129471" description="Peptidase S1 domain-containing protein" evidence="2">
    <location>
        <begin position="19"/>
        <end position="300"/>
    </location>
</feature>
<reference evidence="4 5" key="2">
    <citation type="submission" date="2021-10" db="EMBL/GenBank/DDBJ databases">
        <authorList>
            <person name="Piombo E."/>
        </authorList>
    </citation>
    <scope>NUCLEOTIDE SEQUENCE [LARGE SCALE GENOMIC DNA]</scope>
</reference>
<dbReference type="Gene3D" id="2.40.10.10">
    <property type="entry name" value="Trypsin-like serine proteases"/>
    <property type="match status" value="2"/>
</dbReference>
<dbReference type="InterPro" id="IPR009003">
    <property type="entry name" value="Peptidase_S1_PA"/>
</dbReference>
<evidence type="ECO:0000259" key="3">
    <source>
        <dbReference type="PROSITE" id="PS50240"/>
    </source>
</evidence>
<keyword evidence="1 2" id="KW-0732">Signal</keyword>
<dbReference type="PROSITE" id="PS50240">
    <property type="entry name" value="TRYPSIN_DOM"/>
    <property type="match status" value="1"/>
</dbReference>
<dbReference type="Pfam" id="PF00089">
    <property type="entry name" value="Trypsin"/>
    <property type="match status" value="1"/>
</dbReference>
<dbReference type="EMBL" id="CABFOC020000043">
    <property type="protein sequence ID" value="CAH0052205.1"/>
    <property type="molecule type" value="Genomic_DNA"/>
</dbReference>
<feature type="signal peptide" evidence="2">
    <location>
        <begin position="1"/>
        <end position="18"/>
    </location>
</feature>
<evidence type="ECO:0000313" key="5">
    <source>
        <dbReference type="Proteomes" id="UP000775872"/>
    </source>
</evidence>
<name>A0A9N9ZBE3_9HYPO</name>
<evidence type="ECO:0000313" key="4">
    <source>
        <dbReference type="EMBL" id="CAH0052205.1"/>
    </source>
</evidence>
<reference evidence="5" key="1">
    <citation type="submission" date="2019-06" db="EMBL/GenBank/DDBJ databases">
        <authorList>
            <person name="Broberg M."/>
        </authorList>
    </citation>
    <scope>NUCLEOTIDE SEQUENCE [LARGE SCALE GENOMIC DNA]</scope>
</reference>
<proteinExistence type="predicted"/>
<dbReference type="InterPro" id="IPR043504">
    <property type="entry name" value="Peptidase_S1_PA_chymotrypsin"/>
</dbReference>
<dbReference type="AlphaFoldDB" id="A0A9N9ZBE3"/>
<evidence type="ECO:0000256" key="2">
    <source>
        <dbReference type="SAM" id="SignalP"/>
    </source>
</evidence>
<comment type="caution">
    <text evidence="4">The sequence shown here is derived from an EMBL/GenBank/DDBJ whole genome shotgun (WGS) entry which is preliminary data.</text>
</comment>
<gene>
    <name evidence="4" type="ORF">CSOL1703_00015081</name>
</gene>
<dbReference type="OrthoDB" id="10037376at2759"/>
<dbReference type="GO" id="GO:0006508">
    <property type="term" value="P:proteolysis"/>
    <property type="evidence" value="ECO:0007669"/>
    <property type="project" value="InterPro"/>
</dbReference>
<dbReference type="InterPro" id="IPR050966">
    <property type="entry name" value="Glutamyl_endopeptidase"/>
</dbReference>
<protein>
    <recommendedName>
        <fullName evidence="3">Peptidase S1 domain-containing protein</fullName>
    </recommendedName>
</protein>
<sequence>MVNFYFTTVVSALSLVTATAIPASVSKSHHQARADPSFALTILSEDQFNNTTLTVLKGSLPTDPEKRATIIGEDDRHLSVNDKYPYTAVGRVGLSGVDWGAGCSGTLVGPRHVLTARHCVMEYDGLATIEFSPGYDQTPRFGSSKVTHAITTPELKDECISKSDWAILILEEPLGEKQGWFGVKSPTQDKIGSPEFKTLGYPVDLDNGYRPYLMENSSIIDEWVGFKCGGTGPFYTDTDSNEGQSGSPFWETVGQDVYVWGVLSGGIEATGDNGFKLLATVFSSGPEIVSHVNRLQQEFP</sequence>